<feature type="region of interest" description="Disordered" evidence="1">
    <location>
        <begin position="875"/>
        <end position="896"/>
    </location>
</feature>
<feature type="compositionally biased region" description="Basic and acidic residues" evidence="1">
    <location>
        <begin position="1084"/>
        <end position="1096"/>
    </location>
</feature>
<dbReference type="CDD" id="cd09272">
    <property type="entry name" value="RNase_HI_RT_Ty1"/>
    <property type="match status" value="1"/>
</dbReference>
<evidence type="ECO:0000313" key="4">
    <source>
        <dbReference type="Proteomes" id="UP001151760"/>
    </source>
</evidence>
<organism evidence="3 4">
    <name type="scientific">Tanacetum coccineum</name>
    <dbReference type="NCBI Taxonomy" id="301880"/>
    <lineage>
        <taxon>Eukaryota</taxon>
        <taxon>Viridiplantae</taxon>
        <taxon>Streptophyta</taxon>
        <taxon>Embryophyta</taxon>
        <taxon>Tracheophyta</taxon>
        <taxon>Spermatophyta</taxon>
        <taxon>Magnoliopsida</taxon>
        <taxon>eudicotyledons</taxon>
        <taxon>Gunneridae</taxon>
        <taxon>Pentapetalae</taxon>
        <taxon>asterids</taxon>
        <taxon>campanulids</taxon>
        <taxon>Asterales</taxon>
        <taxon>Asteraceae</taxon>
        <taxon>Asteroideae</taxon>
        <taxon>Anthemideae</taxon>
        <taxon>Anthemidinae</taxon>
        <taxon>Tanacetum</taxon>
    </lineage>
</organism>
<dbReference type="Proteomes" id="UP001151760">
    <property type="component" value="Unassembled WGS sequence"/>
</dbReference>
<feature type="compositionally biased region" description="Polar residues" evidence="1">
    <location>
        <begin position="1040"/>
        <end position="1050"/>
    </location>
</feature>
<dbReference type="PANTHER" id="PTHR11439:SF483">
    <property type="entry name" value="PEPTIDE SYNTHASE GLIP-LIKE, PUTATIVE (AFU_ORTHOLOGUE AFUA_3G12920)-RELATED"/>
    <property type="match status" value="1"/>
</dbReference>
<keyword evidence="4" id="KW-1185">Reference proteome</keyword>
<feature type="compositionally biased region" description="Basic and acidic residues" evidence="1">
    <location>
        <begin position="1015"/>
        <end position="1027"/>
    </location>
</feature>
<protein>
    <submittedName>
        <fullName evidence="3">Copia protein</fullName>
    </submittedName>
</protein>
<feature type="region of interest" description="Disordered" evidence="1">
    <location>
        <begin position="1015"/>
        <end position="1096"/>
    </location>
</feature>
<reference evidence="3" key="2">
    <citation type="submission" date="2022-01" db="EMBL/GenBank/DDBJ databases">
        <authorList>
            <person name="Yamashiro T."/>
            <person name="Shiraishi A."/>
            <person name="Satake H."/>
            <person name="Nakayama K."/>
        </authorList>
    </citation>
    <scope>NUCLEOTIDE SEQUENCE</scope>
</reference>
<reference evidence="3" key="1">
    <citation type="journal article" date="2022" name="Int. J. Mol. Sci.">
        <title>Draft Genome of Tanacetum Coccineum: Genomic Comparison of Closely Related Tanacetum-Family Plants.</title>
        <authorList>
            <person name="Yamashiro T."/>
            <person name="Shiraishi A."/>
            <person name="Nakayama K."/>
            <person name="Satake H."/>
        </authorList>
    </citation>
    <scope>NUCLEOTIDE SEQUENCE</scope>
</reference>
<feature type="region of interest" description="Disordered" evidence="1">
    <location>
        <begin position="651"/>
        <end position="723"/>
    </location>
</feature>
<comment type="caution">
    <text evidence="3">The sequence shown here is derived from an EMBL/GenBank/DDBJ whole genome shotgun (WGS) entry which is preliminary data.</text>
</comment>
<accession>A0ABQ5ATR4</accession>
<dbReference type="PANTHER" id="PTHR11439">
    <property type="entry name" value="GAG-POL-RELATED RETROTRANSPOSON"/>
    <property type="match status" value="1"/>
</dbReference>
<feature type="compositionally biased region" description="Basic and acidic residues" evidence="1">
    <location>
        <begin position="570"/>
        <end position="580"/>
    </location>
</feature>
<sequence>MDVKTTFLNGELKEEVYVCQPGGFVDPNHPTHVYRLKKALYGLKQATRAWYDTLSWFLLENKFSKGAIDPTLFTRKTGKHILLVQIYVDDIIFASTGPKACDIFSSEMSSKFQMSMMGQNWSSKKQKSTAISTTRTKYIAMSGCCAQILWMRSQLSDYVFAFNKILLYCDNRSAIALCCNNVQHSLSKHIDIHKMADENVLAPAPTRSDDQILPFAAWVPIGKSNYVLDLEKKQKNPIFQISNTLTYEAKTGVYSIELDESRFLLDANLLREALEITPVDQAYQFVSPPSGEAIMDFVNDLGYTKVIHFVSRMAPISALEVDSPFVSSMASESPVSAPWRSIIVLINQRVSQARLWAEGLESSSYMLLGIITSTNVDYAELMWEEFVQAMQTVLTDKANLGSPTKKGRKDKPHLIPYCRFTKLIIFYLGRTHNIHQRSSYPFHLVEEDLRRGNLKFISKGKVDEVFGMPILNELISNNIKNAPYYNAYLEMVAKHDQKVAAEKEGKKKFASTKQPKPKPAIEKSSKPAPAPKPKVTKEKPSKASTAKPPKPKPAKEKGYPTTPCSSCKSSQREEPTHSEPEPEPEQEGVGEEYDMERAIQVSLESFQEQGHAHVGGVAIQEPVAEAIRPLPVVEGKGKAIVTEEQAAQSLLALHTPKRRSTTDQFILQRRTSTTKETSTGPSAQPQDDTSTNILRDSPSPANAETRAESDKTNGAGDTKILQIAEELGEDVTNQVHMDEDQAGPNPGISHVALAGPDPEPTHDEFMADLYPKVQESLKFLADEHVILEDPLSSTGTLSSMKNLEDAYAIGDQFINDKSTDDEPGKLNVEAEVVSMVTVLIYQASSSVPPLSTPVIDLSPPKPASSTTQTPIFTATTTTTTTPLPPPPQQQSTTESELAERVAALEKKLSDLEQNNKNLDNTTQNLRSRVYTLELRDLPHKINEAVRENVKEAVQIALQAPLRDRFRDLSEEDMKEMLHQRMFETGSYKSLPEHIALYEALEASMERVQRDEFLAEKEKSCKRRRDDQDPPPPLPDPDLNAPSSSSKQQSGPHAEQPVEDIPIQDSDNISDSEDTDSAHIPKTKQRPEWLKPIPNDERPANALATTYQALAENSLLEKTRDILKFMNWYCQKMGKTELTQADLECQAYEVIKPFYPDVVHLQFQMEEYHKMLTNQIDWAIPEGDQVKIDISKPLPLSGLPGRGQALSISKIKAARYHDFGLELLVPEHMWIDDVCTYDISASYGISHWWFNRHKFYIDRHTAESSRKVVRTHMHILSVVRIKAYSCYGYDYLKEIKLHRADHQEYTIAKKDFKNLYPSDFEDLNLLLLQGHLNHLPSSDILMLSTALNLTKPGWVATGFKFKHDYTIIDSPRAVMFPVSNNERKIMRFNEIYKFSDGTLTNIIEALDYRVKEYKVNRLNLGTNTRFWTDKDVEMIDIEKVAVRSSLRSLKPKRTIESRAKRSSINLIRTLFHITCSSHNVKTRVIIIVLRIILMVLPEHPSDTYVFTMKMEILLEPTSNKLMVVPIKRTGKLGDSDVHTLEDPTLILKILSRRFFLRLNQPDHKSDLTGSEVNMEMEIPRTSRVYFMTACSYSTNTSNDIMKVQAYFLKLLQL</sequence>
<gene>
    <name evidence="3" type="ORF">Tco_0839639</name>
</gene>
<dbReference type="InterPro" id="IPR013103">
    <property type="entry name" value="RVT_2"/>
</dbReference>
<evidence type="ECO:0000259" key="2">
    <source>
        <dbReference type="Pfam" id="PF07727"/>
    </source>
</evidence>
<feature type="compositionally biased region" description="Polar residues" evidence="1">
    <location>
        <begin position="662"/>
        <end position="702"/>
    </location>
</feature>
<dbReference type="Pfam" id="PF07727">
    <property type="entry name" value="RVT_2"/>
    <property type="match status" value="1"/>
</dbReference>
<dbReference type="EMBL" id="BQNB010012567">
    <property type="protein sequence ID" value="GJT05177.1"/>
    <property type="molecule type" value="Genomic_DNA"/>
</dbReference>
<name>A0ABQ5ATR4_9ASTR</name>
<feature type="compositionally biased region" description="Acidic residues" evidence="1">
    <location>
        <begin position="581"/>
        <end position="594"/>
    </location>
</feature>
<evidence type="ECO:0000256" key="1">
    <source>
        <dbReference type="SAM" id="MobiDB-lite"/>
    </source>
</evidence>
<evidence type="ECO:0000313" key="3">
    <source>
        <dbReference type="EMBL" id="GJT05177.1"/>
    </source>
</evidence>
<proteinExistence type="predicted"/>
<feature type="domain" description="Reverse transcriptase Ty1/copia-type" evidence="2">
    <location>
        <begin position="1"/>
        <end position="119"/>
    </location>
</feature>
<feature type="region of interest" description="Disordered" evidence="1">
    <location>
        <begin position="502"/>
        <end position="597"/>
    </location>
</feature>